<gene>
    <name evidence="1" type="ORF">SDC9_174336</name>
</gene>
<accession>A0A645GL84</accession>
<sequence length="137" mass="15938">MFRGPDNRDPNKGSRLSHQPFAQFSVKKRRQGVGNQLWIDRQYHRHLRREGYRQDRPVVLCRQQQRGSPARKLFAGKLLDLFLQRLIRPAQGFERDALKQQQSLLSQMTYIAVEPLKGRVLKLRRPDFHAPGGAAAL</sequence>
<dbReference type="AlphaFoldDB" id="A0A645GL84"/>
<comment type="caution">
    <text evidence="1">The sequence shown here is derived from an EMBL/GenBank/DDBJ whole genome shotgun (WGS) entry which is preliminary data.</text>
</comment>
<reference evidence="1" key="1">
    <citation type="submission" date="2019-08" db="EMBL/GenBank/DDBJ databases">
        <authorList>
            <person name="Kucharzyk K."/>
            <person name="Murdoch R.W."/>
            <person name="Higgins S."/>
            <person name="Loffler F."/>
        </authorList>
    </citation>
    <scope>NUCLEOTIDE SEQUENCE</scope>
</reference>
<name>A0A645GL84_9ZZZZ</name>
<organism evidence="1">
    <name type="scientific">bioreactor metagenome</name>
    <dbReference type="NCBI Taxonomy" id="1076179"/>
    <lineage>
        <taxon>unclassified sequences</taxon>
        <taxon>metagenomes</taxon>
        <taxon>ecological metagenomes</taxon>
    </lineage>
</organism>
<dbReference type="EMBL" id="VSSQ01076606">
    <property type="protein sequence ID" value="MPN26910.1"/>
    <property type="molecule type" value="Genomic_DNA"/>
</dbReference>
<evidence type="ECO:0000313" key="1">
    <source>
        <dbReference type="EMBL" id="MPN26910.1"/>
    </source>
</evidence>
<protein>
    <submittedName>
        <fullName evidence="1">Uncharacterized protein</fullName>
    </submittedName>
</protein>
<proteinExistence type="predicted"/>